<feature type="domain" description="DUF1592" evidence="4">
    <location>
        <begin position="169"/>
        <end position="296"/>
    </location>
</feature>
<dbReference type="InterPro" id="IPR013036">
    <property type="entry name" value="DUF1587"/>
</dbReference>
<dbReference type="Proteomes" id="UP001595604">
    <property type="component" value="Unassembled WGS sequence"/>
</dbReference>
<feature type="domain" description="DUF1588" evidence="3">
    <location>
        <begin position="315"/>
        <end position="414"/>
    </location>
</feature>
<evidence type="ECO:0000259" key="5">
    <source>
        <dbReference type="Pfam" id="PF07637"/>
    </source>
</evidence>
<feature type="domain" description="DUF1595" evidence="5">
    <location>
        <begin position="98"/>
        <end position="159"/>
    </location>
</feature>
<evidence type="ECO:0000259" key="2">
    <source>
        <dbReference type="Pfam" id="PF07626"/>
    </source>
</evidence>
<reference evidence="7" key="1">
    <citation type="journal article" date="2019" name="Int. J. Syst. Evol. Microbiol.">
        <title>The Global Catalogue of Microorganisms (GCM) 10K type strain sequencing project: providing services to taxonomists for standard genome sequencing and annotation.</title>
        <authorList>
            <consortium name="The Broad Institute Genomics Platform"/>
            <consortium name="The Broad Institute Genome Sequencing Center for Infectious Disease"/>
            <person name="Wu L."/>
            <person name="Ma J."/>
        </authorList>
    </citation>
    <scope>NUCLEOTIDE SEQUENCE [LARGE SCALE GENOMIC DNA]</scope>
    <source>
        <strain evidence="7">KCTC 42984</strain>
    </source>
</reference>
<sequence length="526" mass="57155">MAPESIVALRRLTEAQYRNSIADIFGADIRINGRFEPIIRPVQELVATGASESSISAAGFEQYESMARDIAGQVLAKERRATFLPCADALPARVSPACAASFFSDLGRYVYRRPLTRAEVAFYVDLARRGAGPVGDGDAGLQLGLAAMLVAPEFLYRAEVVGRDGQGYDDYTRASRLSFLIWNSVPDQQLLDAAAQGRLRTTEGIRAEVDRMLASPRAEQGVRAFYDDFLQLDRLPDLSKDTVVYPRFTAGVANDFREQALRTIVDHVLVRDQPYLDLFSTPRTFLNRRLGLVYQVPVASSTGWEPHEFAASEERLGLLGQGAFLALFSHEGRSSPTLRGKAIREVLLCQPVPVPPANVDFSGFNDTRNAVLKTARQRLSHHVSDPACAACHKITDPLGLPLEGFDGIGGRRLEENGAPIDTSGLFEGKAFSGLSGLARAMAQSPAASECMARRAMEYATGLPADRLGESWTAAIQAAAEASQHRYRALIREIVLSPQFMSVPARSALSSAATVAVQGPSAKVLRR</sequence>
<dbReference type="InterPro" id="IPR013043">
    <property type="entry name" value="DUF1595"/>
</dbReference>
<dbReference type="Pfam" id="PF07637">
    <property type="entry name" value="PSD5"/>
    <property type="match status" value="1"/>
</dbReference>
<evidence type="ECO:0000313" key="7">
    <source>
        <dbReference type="Proteomes" id="UP001595604"/>
    </source>
</evidence>
<dbReference type="InterPro" id="IPR011478">
    <property type="entry name" value="DUF1585"/>
</dbReference>
<dbReference type="Pfam" id="PF07627">
    <property type="entry name" value="PSCyt3"/>
    <property type="match status" value="1"/>
</dbReference>
<gene>
    <name evidence="6" type="ORF">ACFOD9_07525</name>
</gene>
<comment type="caution">
    <text evidence="6">The sequence shown here is derived from an EMBL/GenBank/DDBJ whole genome shotgun (WGS) entry which is preliminary data.</text>
</comment>
<dbReference type="Pfam" id="PF07631">
    <property type="entry name" value="PSD4"/>
    <property type="match status" value="1"/>
</dbReference>
<dbReference type="InterPro" id="IPR013039">
    <property type="entry name" value="DUF1588"/>
</dbReference>
<evidence type="ECO:0000313" key="6">
    <source>
        <dbReference type="EMBL" id="MFC3174095.1"/>
    </source>
</evidence>
<dbReference type="RefSeq" id="WP_379509467.1">
    <property type="nucleotide sequence ID" value="NZ_JBHRTQ010000007.1"/>
</dbReference>
<name>A0ABV7IN99_9SPHN</name>
<dbReference type="EMBL" id="JBHRTQ010000007">
    <property type="protein sequence ID" value="MFC3174095.1"/>
    <property type="molecule type" value="Genomic_DNA"/>
</dbReference>
<dbReference type="InterPro" id="IPR013042">
    <property type="entry name" value="DUF1592"/>
</dbReference>
<feature type="domain" description="DUF1585" evidence="1">
    <location>
        <begin position="428"/>
        <end position="499"/>
    </location>
</feature>
<evidence type="ECO:0000259" key="1">
    <source>
        <dbReference type="Pfam" id="PF07624"/>
    </source>
</evidence>
<evidence type="ECO:0000259" key="4">
    <source>
        <dbReference type="Pfam" id="PF07631"/>
    </source>
</evidence>
<accession>A0ABV7IN99</accession>
<dbReference type="Pfam" id="PF07626">
    <property type="entry name" value="PSD3"/>
    <property type="match status" value="1"/>
</dbReference>
<feature type="domain" description="DUF1587" evidence="2">
    <location>
        <begin position="10"/>
        <end position="75"/>
    </location>
</feature>
<evidence type="ECO:0000259" key="3">
    <source>
        <dbReference type="Pfam" id="PF07627"/>
    </source>
</evidence>
<organism evidence="6 7">
    <name type="scientific">Novosphingobium bradum</name>
    <dbReference type="NCBI Taxonomy" id="1737444"/>
    <lineage>
        <taxon>Bacteria</taxon>
        <taxon>Pseudomonadati</taxon>
        <taxon>Pseudomonadota</taxon>
        <taxon>Alphaproteobacteria</taxon>
        <taxon>Sphingomonadales</taxon>
        <taxon>Sphingomonadaceae</taxon>
        <taxon>Novosphingobium</taxon>
    </lineage>
</organism>
<keyword evidence="7" id="KW-1185">Reference proteome</keyword>
<dbReference type="Pfam" id="PF07624">
    <property type="entry name" value="PSD2"/>
    <property type="match status" value="1"/>
</dbReference>
<proteinExistence type="predicted"/>
<protein>
    <submittedName>
        <fullName evidence="6">DUF1592 domain-containing protein</fullName>
    </submittedName>
</protein>